<dbReference type="InterPro" id="IPR032466">
    <property type="entry name" value="Metal_Hydrolase"/>
</dbReference>
<dbReference type="SUPFAM" id="SSF51556">
    <property type="entry name" value="Metallo-dependent hydrolases"/>
    <property type="match status" value="1"/>
</dbReference>
<keyword evidence="3" id="KW-0378">Hydrolase</keyword>
<dbReference type="PANTHER" id="PTHR43569">
    <property type="entry name" value="AMIDOHYDROLASE"/>
    <property type="match status" value="1"/>
</dbReference>
<dbReference type="EC" id="3.1.1.-" evidence="3"/>
<dbReference type="PANTHER" id="PTHR43569:SF2">
    <property type="entry name" value="AMIDOHYDROLASE-RELATED DOMAIN-CONTAINING PROTEIN"/>
    <property type="match status" value="1"/>
</dbReference>
<sequence>MIIDAHQHVWDLDRSPYQWLGPHVPQWNRTFTFEELRPHLVRNGVDATVLVQSDDHDGDTDLMLEVASQHPEVAAIVAYVPLDRPDRAAERLAELRKDPRVVGIRNLIHDLPDPDWILRPEVDEGLSVLEQADVTFDYVAVLPRHLEHVPTLSERHPDLRIVIDHLAKPPIGEADREPWWTLIATAAENPLVHAKISGLYPGTGTWESVRPFVDRAVEVFTPSRLMYGGDWPISTSEGGYDRVFTGLSDALSSLSDADREEIYSGTARRFYRIDDGLLG</sequence>
<dbReference type="RefSeq" id="WP_167210236.1">
    <property type="nucleotide sequence ID" value="NZ_JAASRO010000001.1"/>
</dbReference>
<protein>
    <submittedName>
        <fullName evidence="3">L-fuconolactonase</fullName>
        <ecNumber evidence="3">3.1.1.-</ecNumber>
    </submittedName>
</protein>
<comment type="similarity">
    <text evidence="1">Belongs to the metallo-dependent hydrolases superfamily.</text>
</comment>
<dbReference type="InterPro" id="IPR052350">
    <property type="entry name" value="Metallo-dep_Lactonases"/>
</dbReference>
<evidence type="ECO:0000313" key="4">
    <source>
        <dbReference type="Proteomes" id="UP000555407"/>
    </source>
</evidence>
<dbReference type="InterPro" id="IPR006680">
    <property type="entry name" value="Amidohydro-rel"/>
</dbReference>
<keyword evidence="4" id="KW-1185">Reference proteome</keyword>
<name>A0A7X5VD38_9ACTN</name>
<dbReference type="Proteomes" id="UP000555407">
    <property type="component" value="Unassembled WGS sequence"/>
</dbReference>
<evidence type="ECO:0000256" key="1">
    <source>
        <dbReference type="ARBA" id="ARBA00038310"/>
    </source>
</evidence>
<dbReference type="GO" id="GO:0016787">
    <property type="term" value="F:hydrolase activity"/>
    <property type="evidence" value="ECO:0007669"/>
    <property type="project" value="UniProtKB-KW"/>
</dbReference>
<comment type="caution">
    <text evidence="3">The sequence shown here is derived from an EMBL/GenBank/DDBJ whole genome shotgun (WGS) entry which is preliminary data.</text>
</comment>
<dbReference type="EMBL" id="JAASRO010000001">
    <property type="protein sequence ID" value="NIK59025.1"/>
    <property type="molecule type" value="Genomic_DNA"/>
</dbReference>
<organism evidence="3 4">
    <name type="scientific">Kribbella shirazensis</name>
    <dbReference type="NCBI Taxonomy" id="1105143"/>
    <lineage>
        <taxon>Bacteria</taxon>
        <taxon>Bacillati</taxon>
        <taxon>Actinomycetota</taxon>
        <taxon>Actinomycetes</taxon>
        <taxon>Propionibacteriales</taxon>
        <taxon>Kribbellaceae</taxon>
        <taxon>Kribbella</taxon>
    </lineage>
</organism>
<dbReference type="Gene3D" id="3.20.20.140">
    <property type="entry name" value="Metal-dependent hydrolases"/>
    <property type="match status" value="1"/>
</dbReference>
<feature type="domain" description="Amidohydrolase-related" evidence="2">
    <location>
        <begin position="3"/>
        <end position="273"/>
    </location>
</feature>
<proteinExistence type="inferred from homology"/>
<reference evidence="3 4" key="1">
    <citation type="submission" date="2020-03" db="EMBL/GenBank/DDBJ databases">
        <title>Sequencing the genomes of 1000 actinobacteria strains.</title>
        <authorList>
            <person name="Klenk H.-P."/>
        </authorList>
    </citation>
    <scope>NUCLEOTIDE SEQUENCE [LARGE SCALE GENOMIC DNA]</scope>
    <source>
        <strain evidence="3 4">DSM 45490</strain>
    </source>
</reference>
<dbReference type="Pfam" id="PF04909">
    <property type="entry name" value="Amidohydro_2"/>
    <property type="match status" value="1"/>
</dbReference>
<accession>A0A7X5VD38</accession>
<dbReference type="AlphaFoldDB" id="A0A7X5VD38"/>
<gene>
    <name evidence="3" type="ORF">BJY22_004742</name>
</gene>
<evidence type="ECO:0000313" key="3">
    <source>
        <dbReference type="EMBL" id="NIK59025.1"/>
    </source>
</evidence>
<evidence type="ECO:0000259" key="2">
    <source>
        <dbReference type="Pfam" id="PF04909"/>
    </source>
</evidence>